<dbReference type="PANTHER" id="PTHR43808:SF9">
    <property type="entry name" value="BLL0789 PROTEIN"/>
    <property type="match status" value="1"/>
</dbReference>
<organism evidence="4 5">
    <name type="scientific">Acidiplasma aeolicum</name>
    <dbReference type="NCBI Taxonomy" id="507754"/>
    <lineage>
        <taxon>Archaea</taxon>
        <taxon>Methanobacteriati</taxon>
        <taxon>Thermoplasmatota</taxon>
        <taxon>Thermoplasmata</taxon>
        <taxon>Thermoplasmatales</taxon>
        <taxon>Ferroplasmaceae</taxon>
        <taxon>Acidiplasma</taxon>
    </lineage>
</organism>
<dbReference type="GO" id="GO:0004180">
    <property type="term" value="F:carboxypeptidase activity"/>
    <property type="evidence" value="ECO:0007669"/>
    <property type="project" value="UniProtKB-KW"/>
</dbReference>
<keyword evidence="4" id="KW-0121">Carboxypeptidase</keyword>
<dbReference type="RefSeq" id="WP_055032474.1">
    <property type="nucleotide sequence ID" value="NZ_LKBG01000189.1"/>
</dbReference>
<dbReference type="InterPro" id="IPR017150">
    <property type="entry name" value="Pept_M20_glutamate_carboxypep"/>
</dbReference>
<keyword evidence="5" id="KW-1185">Reference proteome</keyword>
<dbReference type="SUPFAM" id="SSF53187">
    <property type="entry name" value="Zn-dependent exopeptidases"/>
    <property type="match status" value="1"/>
</dbReference>
<comment type="caution">
    <text evidence="4">The sequence shown here is derived from an EMBL/GenBank/DDBJ whole genome shotgun (WGS) entry which is preliminary data.</text>
</comment>
<evidence type="ECO:0000313" key="5">
    <source>
        <dbReference type="Proteomes" id="UP000050320"/>
    </source>
</evidence>
<sequence>MNPLEYMEKNKKNMINDLRTVVEFETPSYNKKLLDKFVDFISGYLEENLKCVPEIIKSDNTGNDIKCTLGSGKKILLLTHYDTVFSEGTLKKRPFRIEGEKAYGPGIFDMKAGIIQTLYALKYIVEHSEFNRQIVLLMTSDEEIESGFSKDIIIENARDAEYVLVMEPSLNGKLKTERMGVGTVKLTVHGKSSHAGLDPEKGVNAIIEAANIIMEVKKSGIAGINFDVIRGGTRSNVIPDLCIAEADLRFRSERMVSDIKNLIENIKPVNPLAKIETEYNIRPPMIKTLKSQELFMRAREIAHEKLNMNLEETSVAGGSDGNFCSYYAPVLDGLGAVGDGAHSENEFIYINSMPERTALLYYLINDL</sequence>
<evidence type="ECO:0000256" key="2">
    <source>
        <dbReference type="ARBA" id="ARBA00022801"/>
    </source>
</evidence>
<name>A0A0Q0WHD7_9ARCH</name>
<dbReference type="Pfam" id="PF01546">
    <property type="entry name" value="Peptidase_M20"/>
    <property type="match status" value="1"/>
</dbReference>
<evidence type="ECO:0000256" key="1">
    <source>
        <dbReference type="ARBA" id="ARBA00022723"/>
    </source>
</evidence>
<dbReference type="GO" id="GO:0046872">
    <property type="term" value="F:metal ion binding"/>
    <property type="evidence" value="ECO:0007669"/>
    <property type="project" value="UniProtKB-KW"/>
</dbReference>
<dbReference type="CDD" id="cd03885">
    <property type="entry name" value="M20_CPDG2"/>
    <property type="match status" value="1"/>
</dbReference>
<evidence type="ECO:0000259" key="3">
    <source>
        <dbReference type="Pfam" id="PF07687"/>
    </source>
</evidence>
<dbReference type="InterPro" id="IPR036264">
    <property type="entry name" value="Bact_exopeptidase_dim_dom"/>
</dbReference>
<dbReference type="InterPro" id="IPR011650">
    <property type="entry name" value="Peptidase_M20_dimer"/>
</dbReference>
<feature type="domain" description="Peptidase M20 dimerisation" evidence="3">
    <location>
        <begin position="177"/>
        <end position="266"/>
    </location>
</feature>
<dbReference type="Pfam" id="PF07687">
    <property type="entry name" value="M20_dimer"/>
    <property type="match status" value="1"/>
</dbReference>
<keyword evidence="2" id="KW-0378">Hydrolase</keyword>
<dbReference type="InterPro" id="IPR002933">
    <property type="entry name" value="Peptidase_M20"/>
</dbReference>
<evidence type="ECO:0000313" key="4">
    <source>
        <dbReference type="EMBL" id="KQB34919.1"/>
    </source>
</evidence>
<dbReference type="PIRSF" id="PIRSF037238">
    <property type="entry name" value="Carboxypeptidase_G2"/>
    <property type="match status" value="1"/>
</dbReference>
<dbReference type="PANTHER" id="PTHR43808">
    <property type="entry name" value="ACETYLORNITHINE DEACETYLASE"/>
    <property type="match status" value="1"/>
</dbReference>
<reference evidence="4 5" key="1">
    <citation type="submission" date="2015-09" db="EMBL/GenBank/DDBJ databases">
        <title>Heavy metals and arsenic resistance mechanisms in polyextremophilic archaea of the family Ferroplasmaceae.</title>
        <authorList>
            <person name="Bulaev A.G."/>
            <person name="Kanygina A.V."/>
        </authorList>
    </citation>
    <scope>NUCLEOTIDE SEQUENCE [LARGE SCALE GENOMIC DNA]</scope>
    <source>
        <strain evidence="4 5">VT</strain>
    </source>
</reference>
<dbReference type="Gene3D" id="3.30.70.360">
    <property type="match status" value="1"/>
</dbReference>
<dbReference type="EMBL" id="LKBG01000189">
    <property type="protein sequence ID" value="KQB34919.1"/>
    <property type="molecule type" value="Genomic_DNA"/>
</dbReference>
<keyword evidence="4" id="KW-0645">Protease</keyword>
<protein>
    <submittedName>
        <fullName evidence="4">Carboxypeptidase</fullName>
    </submittedName>
</protein>
<dbReference type="Proteomes" id="UP000050320">
    <property type="component" value="Unassembled WGS sequence"/>
</dbReference>
<proteinExistence type="predicted"/>
<keyword evidence="1" id="KW-0479">Metal-binding</keyword>
<dbReference type="InterPro" id="IPR050072">
    <property type="entry name" value="Peptidase_M20A"/>
</dbReference>
<accession>A0A0Q0WHD7</accession>
<dbReference type="AlphaFoldDB" id="A0A0Q0WHD7"/>
<gene>
    <name evidence="4" type="ORF">AOG54_03505</name>
</gene>
<dbReference type="SUPFAM" id="SSF55031">
    <property type="entry name" value="Bacterial exopeptidase dimerisation domain"/>
    <property type="match status" value="1"/>
</dbReference>
<dbReference type="Gene3D" id="3.40.630.10">
    <property type="entry name" value="Zn peptidases"/>
    <property type="match status" value="1"/>
</dbReference>